<dbReference type="PANTHER" id="PTHR43243">
    <property type="entry name" value="INNER MEMBRANE TRANSPORTER YGJI-RELATED"/>
    <property type="match status" value="1"/>
</dbReference>
<evidence type="ECO:0000256" key="3">
    <source>
        <dbReference type="ARBA" id="ARBA00022989"/>
    </source>
</evidence>
<gene>
    <name evidence="6" type="ORF">CAPTEDRAFT_119893</name>
</gene>
<dbReference type="AlphaFoldDB" id="R7T8K1"/>
<evidence type="ECO:0000313" key="6">
    <source>
        <dbReference type="EMBL" id="ELT89728.1"/>
    </source>
</evidence>
<sequence>MPAVRGCLNRLIRRKVVDFSESSNHLERCLSAIDLIALGIGCTLGAGIYVVAGQVARQVAGPSVVLSFLVAAVASMFAGLCYAEFGARVPKAGSAYIYSYVTLGELSAFMIGWTLVLEYIIGTSSVARSWTSYVDSLANNAISDYFLELSPMTVPSLAAYPDFLAFGLVLFLTCFLLLGAREPTLLNTIFTMVNLLVVAYIFISGLFQVDIQNWNISAEEVCSNRNIANTTSTDGKGGFFPFGVSGMLSGAATAFYAFIGFDVIATTGEEAKNPQRDIPLGIVVSLTVCAVAYCGISSVLTLMIPYYNINVDASLPDAFKQVGWGVAQNIITVGAVCGLSTRFRALQIICEDLRG</sequence>
<evidence type="ECO:0000256" key="4">
    <source>
        <dbReference type="ARBA" id="ARBA00023136"/>
    </source>
</evidence>
<feature type="transmembrane region" description="Helical" evidence="5">
    <location>
        <begin position="64"/>
        <end position="85"/>
    </location>
</feature>
<evidence type="ECO:0000256" key="5">
    <source>
        <dbReference type="SAM" id="Phobius"/>
    </source>
</evidence>
<feature type="transmembrane region" description="Helical" evidence="5">
    <location>
        <begin position="32"/>
        <end position="52"/>
    </location>
</feature>
<dbReference type="GO" id="GO:0097638">
    <property type="term" value="P:L-arginine import across plasma membrane"/>
    <property type="evidence" value="ECO:0007669"/>
    <property type="project" value="TreeGrafter"/>
</dbReference>
<reference evidence="6 8" key="2">
    <citation type="journal article" date="2013" name="Nature">
        <title>Insights into bilaterian evolution from three spiralian genomes.</title>
        <authorList>
            <person name="Simakov O."/>
            <person name="Marletaz F."/>
            <person name="Cho S.J."/>
            <person name="Edsinger-Gonzales E."/>
            <person name="Havlak P."/>
            <person name="Hellsten U."/>
            <person name="Kuo D.H."/>
            <person name="Larsson T."/>
            <person name="Lv J."/>
            <person name="Arendt D."/>
            <person name="Savage R."/>
            <person name="Osoegawa K."/>
            <person name="de Jong P."/>
            <person name="Grimwood J."/>
            <person name="Chapman J.A."/>
            <person name="Shapiro H."/>
            <person name="Aerts A."/>
            <person name="Otillar R.P."/>
            <person name="Terry A.Y."/>
            <person name="Boore J.L."/>
            <person name="Grigoriev I.V."/>
            <person name="Lindberg D.R."/>
            <person name="Seaver E.C."/>
            <person name="Weisblat D.A."/>
            <person name="Putnam N.H."/>
            <person name="Rokhsar D.S."/>
        </authorList>
    </citation>
    <scope>NUCLEOTIDE SEQUENCE</scope>
    <source>
        <strain evidence="6 8">I ESC-2004</strain>
    </source>
</reference>
<feature type="transmembrane region" description="Helical" evidence="5">
    <location>
        <begin position="280"/>
        <end position="307"/>
    </location>
</feature>
<evidence type="ECO:0000256" key="1">
    <source>
        <dbReference type="ARBA" id="ARBA00004141"/>
    </source>
</evidence>
<reference evidence="7" key="3">
    <citation type="submission" date="2015-06" db="UniProtKB">
        <authorList>
            <consortium name="EnsemblMetazoa"/>
        </authorList>
    </citation>
    <scope>IDENTIFICATION</scope>
</reference>
<keyword evidence="4 5" id="KW-0472">Membrane</keyword>
<accession>R7T8K1</accession>
<feature type="transmembrane region" description="Helical" evidence="5">
    <location>
        <begin position="185"/>
        <end position="207"/>
    </location>
</feature>
<dbReference type="Pfam" id="PF13520">
    <property type="entry name" value="AA_permease_2"/>
    <property type="match status" value="1"/>
</dbReference>
<keyword evidence="2 5" id="KW-0812">Transmembrane</keyword>
<dbReference type="PANTHER" id="PTHR43243:SF105">
    <property type="entry name" value="CATIONIC AMINO ACID TRANSPORTER C-TERMINAL DOMAIN-CONTAINING PROTEIN"/>
    <property type="match status" value="1"/>
</dbReference>
<name>R7T8K1_CAPTE</name>
<protein>
    <recommendedName>
        <fullName evidence="9">Cationic amino acid transporter C-terminal domain-containing protein</fullName>
    </recommendedName>
</protein>
<comment type="subcellular location">
    <subcellularLocation>
        <location evidence="1">Membrane</location>
        <topology evidence="1">Multi-pass membrane protein</topology>
    </subcellularLocation>
</comment>
<dbReference type="GO" id="GO:0005886">
    <property type="term" value="C:plasma membrane"/>
    <property type="evidence" value="ECO:0007669"/>
    <property type="project" value="TreeGrafter"/>
</dbReference>
<dbReference type="GO" id="GO:0000064">
    <property type="term" value="F:L-ornithine transmembrane transporter activity"/>
    <property type="evidence" value="ECO:0007669"/>
    <property type="project" value="TreeGrafter"/>
</dbReference>
<evidence type="ECO:0000256" key="2">
    <source>
        <dbReference type="ARBA" id="ARBA00022692"/>
    </source>
</evidence>
<dbReference type="EnsemblMetazoa" id="CapteT119893">
    <property type="protein sequence ID" value="CapteP119893"/>
    <property type="gene ID" value="CapteG119893"/>
</dbReference>
<feature type="transmembrane region" description="Helical" evidence="5">
    <location>
        <begin position="239"/>
        <end position="259"/>
    </location>
</feature>
<dbReference type="GO" id="GO:0061459">
    <property type="term" value="F:L-arginine transmembrane transporter activity"/>
    <property type="evidence" value="ECO:0007669"/>
    <property type="project" value="TreeGrafter"/>
</dbReference>
<dbReference type="EMBL" id="AMQN01014740">
    <property type="status" value="NOT_ANNOTATED_CDS"/>
    <property type="molecule type" value="Genomic_DNA"/>
</dbReference>
<dbReference type="GO" id="GO:0015189">
    <property type="term" value="F:L-lysine transmembrane transporter activity"/>
    <property type="evidence" value="ECO:0007669"/>
    <property type="project" value="TreeGrafter"/>
</dbReference>
<dbReference type="OrthoDB" id="3900342at2759"/>
<keyword evidence="8" id="KW-1185">Reference proteome</keyword>
<dbReference type="Proteomes" id="UP000014760">
    <property type="component" value="Unassembled WGS sequence"/>
</dbReference>
<feature type="transmembrane region" description="Helical" evidence="5">
    <location>
        <begin position="97"/>
        <end position="121"/>
    </location>
</feature>
<dbReference type="PIRSF" id="PIRSF006060">
    <property type="entry name" value="AA_transporter"/>
    <property type="match status" value="1"/>
</dbReference>
<organism evidence="6">
    <name type="scientific">Capitella teleta</name>
    <name type="common">Polychaete worm</name>
    <dbReference type="NCBI Taxonomy" id="283909"/>
    <lineage>
        <taxon>Eukaryota</taxon>
        <taxon>Metazoa</taxon>
        <taxon>Spiralia</taxon>
        <taxon>Lophotrochozoa</taxon>
        <taxon>Annelida</taxon>
        <taxon>Polychaeta</taxon>
        <taxon>Sedentaria</taxon>
        <taxon>Scolecida</taxon>
        <taxon>Capitellidae</taxon>
        <taxon>Capitella</taxon>
    </lineage>
</organism>
<evidence type="ECO:0008006" key="9">
    <source>
        <dbReference type="Google" id="ProtNLM"/>
    </source>
</evidence>
<dbReference type="FunCoup" id="R7T8K1">
    <property type="interactions" value="383"/>
</dbReference>
<dbReference type="EMBL" id="KB311222">
    <property type="protein sequence ID" value="ELT89728.1"/>
    <property type="molecule type" value="Genomic_DNA"/>
</dbReference>
<dbReference type="Gene3D" id="1.20.1740.10">
    <property type="entry name" value="Amino acid/polyamine transporter I"/>
    <property type="match status" value="1"/>
</dbReference>
<keyword evidence="3 5" id="KW-1133">Transmembrane helix</keyword>
<feature type="transmembrane region" description="Helical" evidence="5">
    <location>
        <begin position="157"/>
        <end position="178"/>
    </location>
</feature>
<reference evidence="8" key="1">
    <citation type="submission" date="2012-12" db="EMBL/GenBank/DDBJ databases">
        <authorList>
            <person name="Hellsten U."/>
            <person name="Grimwood J."/>
            <person name="Chapman J.A."/>
            <person name="Shapiro H."/>
            <person name="Aerts A."/>
            <person name="Otillar R.P."/>
            <person name="Terry A.Y."/>
            <person name="Boore J.L."/>
            <person name="Simakov O."/>
            <person name="Marletaz F."/>
            <person name="Cho S.-J."/>
            <person name="Edsinger-Gonzales E."/>
            <person name="Havlak P."/>
            <person name="Kuo D.-H."/>
            <person name="Larsson T."/>
            <person name="Lv J."/>
            <person name="Arendt D."/>
            <person name="Savage R."/>
            <person name="Osoegawa K."/>
            <person name="de Jong P."/>
            <person name="Lindberg D.R."/>
            <person name="Seaver E.C."/>
            <person name="Weisblat D.A."/>
            <person name="Putnam N.H."/>
            <person name="Grigoriev I.V."/>
            <person name="Rokhsar D.S."/>
        </authorList>
    </citation>
    <scope>NUCLEOTIDE SEQUENCE</scope>
    <source>
        <strain evidence="8">I ESC-2004</strain>
    </source>
</reference>
<dbReference type="STRING" id="283909.R7T8K1"/>
<dbReference type="HOGENOM" id="CLU_007946_15_12_1"/>
<dbReference type="OMA" id="ASTHINN"/>
<dbReference type="InterPro" id="IPR002293">
    <property type="entry name" value="AA/rel_permease1"/>
</dbReference>
<proteinExistence type="predicted"/>
<evidence type="ECO:0000313" key="8">
    <source>
        <dbReference type="Proteomes" id="UP000014760"/>
    </source>
</evidence>
<evidence type="ECO:0000313" key="7">
    <source>
        <dbReference type="EnsemblMetazoa" id="CapteP119893"/>
    </source>
</evidence>